<proteinExistence type="predicted"/>
<organism evidence="1 2">
    <name type="scientific">Liparis tanakae</name>
    <name type="common">Tanaka's snailfish</name>
    <dbReference type="NCBI Taxonomy" id="230148"/>
    <lineage>
        <taxon>Eukaryota</taxon>
        <taxon>Metazoa</taxon>
        <taxon>Chordata</taxon>
        <taxon>Craniata</taxon>
        <taxon>Vertebrata</taxon>
        <taxon>Euteleostomi</taxon>
        <taxon>Actinopterygii</taxon>
        <taxon>Neopterygii</taxon>
        <taxon>Teleostei</taxon>
        <taxon>Neoteleostei</taxon>
        <taxon>Acanthomorphata</taxon>
        <taxon>Eupercaria</taxon>
        <taxon>Perciformes</taxon>
        <taxon>Cottioidei</taxon>
        <taxon>Cottales</taxon>
        <taxon>Liparidae</taxon>
        <taxon>Liparis</taxon>
    </lineage>
</organism>
<dbReference type="EMBL" id="SRLO01000064">
    <property type="protein sequence ID" value="TNN79460.1"/>
    <property type="molecule type" value="Genomic_DNA"/>
</dbReference>
<keyword evidence="2" id="KW-1185">Reference proteome</keyword>
<evidence type="ECO:0000313" key="1">
    <source>
        <dbReference type="EMBL" id="TNN79460.1"/>
    </source>
</evidence>
<evidence type="ECO:0000313" key="2">
    <source>
        <dbReference type="Proteomes" id="UP000314294"/>
    </source>
</evidence>
<comment type="caution">
    <text evidence="1">The sequence shown here is derived from an EMBL/GenBank/DDBJ whole genome shotgun (WGS) entry which is preliminary data.</text>
</comment>
<accession>A0A4Z2IN29</accession>
<protein>
    <submittedName>
        <fullName evidence="1">Uncharacterized protein</fullName>
    </submittedName>
</protein>
<dbReference type="Proteomes" id="UP000314294">
    <property type="component" value="Unassembled WGS sequence"/>
</dbReference>
<sequence>MIATCLSGPELIKCEKKGAKFGEGSEGTTFGVTHHITGSRPVALRLLWARYGETRSVRCSRERWAPNAPRLNASSVRRLTKQFITSFVSFRVTRRCPLPLQRLPACILHSADPPSMMSHKVKHRESGVEDERPPPDQAEQCNYGATEHTFDPIQQEAILLPFGSINHIGKKLCRAVWQRLRAVTSSFNTCAKFKRHLQVNCSSAECQGVAVRIRGHGSHSSERYTKLNSHCCYAPLNLPISTQCSRIHQLISHHQVWTLGSTSISNQPVESKRQRL</sequence>
<reference evidence="1 2" key="1">
    <citation type="submission" date="2019-03" db="EMBL/GenBank/DDBJ databases">
        <title>First draft genome of Liparis tanakae, snailfish: a comprehensive survey of snailfish specific genes.</title>
        <authorList>
            <person name="Kim W."/>
            <person name="Song I."/>
            <person name="Jeong J.-H."/>
            <person name="Kim D."/>
            <person name="Kim S."/>
            <person name="Ryu S."/>
            <person name="Song J.Y."/>
            <person name="Lee S.K."/>
        </authorList>
    </citation>
    <scope>NUCLEOTIDE SEQUENCE [LARGE SCALE GENOMIC DNA]</scope>
    <source>
        <tissue evidence="1">Muscle</tissue>
    </source>
</reference>
<dbReference type="AlphaFoldDB" id="A0A4Z2IN29"/>
<gene>
    <name evidence="1" type="ORF">EYF80_010274</name>
</gene>
<name>A0A4Z2IN29_9TELE</name>